<proteinExistence type="predicted"/>
<organism evidence="2 3">
    <name type="scientific">Bacillus cereus</name>
    <dbReference type="NCBI Taxonomy" id="1396"/>
    <lineage>
        <taxon>Bacteria</taxon>
        <taxon>Bacillati</taxon>
        <taxon>Bacillota</taxon>
        <taxon>Bacilli</taxon>
        <taxon>Bacillales</taxon>
        <taxon>Bacillaceae</taxon>
        <taxon>Bacillus</taxon>
        <taxon>Bacillus cereus group</taxon>
    </lineage>
</organism>
<dbReference type="EMBL" id="CP109872">
    <property type="protein sequence ID" value="UYW70771.1"/>
    <property type="molecule type" value="Genomic_DNA"/>
</dbReference>
<evidence type="ECO:0000256" key="1">
    <source>
        <dbReference type="SAM" id="Phobius"/>
    </source>
</evidence>
<dbReference type="RefSeq" id="WP_264459427.1">
    <property type="nucleotide sequence ID" value="NZ_CP109872.2"/>
</dbReference>
<dbReference type="Proteomes" id="UP001163707">
    <property type="component" value="Chromosome"/>
</dbReference>
<feature type="transmembrane region" description="Helical" evidence="1">
    <location>
        <begin position="72"/>
        <end position="90"/>
    </location>
</feature>
<evidence type="ECO:0008006" key="4">
    <source>
        <dbReference type="Google" id="ProtNLM"/>
    </source>
</evidence>
<reference evidence="2" key="1">
    <citation type="submission" date="2023-02" db="EMBL/GenBank/DDBJ databases">
        <title>Complete Genome Sequence of Bacillus cereus sensu lato isolate BC38B from pepper closely related to the Bacillus anthracis clade.</title>
        <authorList>
            <person name="Abdelli M."/>
            <person name="Cerar Kisek T."/>
            <person name="Falaise C."/>
            <person name="Cumont A."/>
            <person name="Giraud M."/>
            <person name="Chatoux J."/>
            <person name="Rogee S."/>
            <person name="Dadvisard M."/>
            <person name="Larigauderie G."/>
            <person name="Raynaud F."/>
            <person name="Godic Torkar K."/>
            <person name="Ramisse V."/>
        </authorList>
    </citation>
    <scope>NUCLEOTIDE SEQUENCE</scope>
    <source>
        <strain evidence="2">BC38B</strain>
    </source>
</reference>
<keyword evidence="1" id="KW-0472">Membrane</keyword>
<evidence type="ECO:0000313" key="3">
    <source>
        <dbReference type="Proteomes" id="UP001163707"/>
    </source>
</evidence>
<feature type="transmembrane region" description="Helical" evidence="1">
    <location>
        <begin position="38"/>
        <end position="60"/>
    </location>
</feature>
<dbReference type="AlphaFoldDB" id="A0AAE9TCN2"/>
<gene>
    <name evidence="2" type="ORF">OK229_07840</name>
</gene>
<accession>A0AAE9TCN2</accession>
<name>A0AAE9TCN2_BACCE</name>
<protein>
    <recommendedName>
        <fullName evidence="4">Group-specific protein</fullName>
    </recommendedName>
</protein>
<evidence type="ECO:0000313" key="2">
    <source>
        <dbReference type="EMBL" id="UYW70771.1"/>
    </source>
</evidence>
<feature type="transmembrane region" description="Helical" evidence="1">
    <location>
        <begin position="6"/>
        <end position="26"/>
    </location>
</feature>
<sequence length="94" mass="10643">MEEFVFLRPVFKCVLAASILVMLIVSTQKKELINAFSLWFISILCIGVSAITLFMSGFIVDEYNLGGDAQSFCMFIAIDCISGLNLIIYYRRKQ</sequence>
<keyword evidence="1" id="KW-0812">Transmembrane</keyword>
<keyword evidence="1" id="KW-1133">Transmembrane helix</keyword>